<gene>
    <name evidence="8" type="ORF">PECM_003228</name>
</gene>
<dbReference type="PANTHER" id="PTHR15549">
    <property type="entry name" value="PAIRED IMMUNOGLOBULIN-LIKE TYPE 2 RECEPTOR"/>
    <property type="match status" value="1"/>
</dbReference>
<dbReference type="Proteomes" id="UP000631181">
    <property type="component" value="Unassembled WGS sequence"/>
</dbReference>
<comment type="caution">
    <text evidence="8">The sequence shown here is derived from an EMBL/GenBank/DDBJ whole genome shotgun (WGS) entry which is preliminary data.</text>
</comment>
<dbReference type="EMBL" id="WIWV01000002">
    <property type="protein sequence ID" value="KAF7719917.1"/>
    <property type="molecule type" value="Genomic_DNA"/>
</dbReference>
<dbReference type="GO" id="GO:0071944">
    <property type="term" value="C:cell periphery"/>
    <property type="evidence" value="ECO:0007669"/>
    <property type="project" value="UniProtKB-ARBA"/>
</dbReference>
<dbReference type="AlphaFoldDB" id="A0A8J8WAT6"/>
<evidence type="ECO:0000256" key="4">
    <source>
        <dbReference type="ARBA" id="ARBA00023136"/>
    </source>
</evidence>
<reference evidence="8" key="1">
    <citation type="journal article" date="2020" name="Front. Microbiol.">
        <title>Gene regulatory networks of Penicillium echinulatum 2HH and Penicillium oxalicum 114-2 inferred by a computational biology approach.</title>
        <authorList>
            <person name="Lenz A.R."/>
            <person name="Galan-Vasquez E."/>
            <person name="Balbinot E."/>
            <person name="De Abreu F.P."/>
            <person name="De Oliveira N.S."/>
            <person name="Da Rosa L.O."/>
            <person name="De Avila E Silva S."/>
            <person name="Camassola M."/>
            <person name="Dillon A.J.P."/>
            <person name="Perez-Rueda E."/>
        </authorList>
    </citation>
    <scope>NUCLEOTIDE SEQUENCE</scope>
    <source>
        <strain evidence="8">S1M29</strain>
    </source>
</reference>
<feature type="region of interest" description="Disordered" evidence="5">
    <location>
        <begin position="176"/>
        <end position="222"/>
    </location>
</feature>
<evidence type="ECO:0000256" key="6">
    <source>
        <dbReference type="SAM" id="Phobius"/>
    </source>
</evidence>
<feature type="transmembrane region" description="Helical" evidence="6">
    <location>
        <begin position="227"/>
        <end position="248"/>
    </location>
</feature>
<comment type="subcellular location">
    <subcellularLocation>
        <location evidence="1">Membrane</location>
        <topology evidence="1">Single-pass membrane protein</topology>
    </subcellularLocation>
</comment>
<sequence length="303" mass="31408">MMLLRPRSQGPSSLWWSSVTAMLFAPLIVAQCYYPNGTLETDESYQPCPGFDGKARMCCATNRKNPFGGAEANGFTANKCLPNGLCVDGSTRTDPSGQVILIQNYWRDMCTSQDWAQGGCLNVCTNGLDNTTTRITPCDNTNSSRTWCCGDTQDCCNGPDAISIAPTLPGYVTNTTSTGTSTAAPTSTGTANPATTTASSTTGSSTGSATSSSSSSSSPGLSTGAKAGIGIGVALGAIAILACLAFLLMKRRRRNARSAGLEKDAHFAPALRPSELSAGEPRSEVPASPHSLAHELPGSSTKR</sequence>
<protein>
    <recommendedName>
        <fullName evidence="10">Mid2 domain-containing protein</fullName>
    </recommendedName>
</protein>
<evidence type="ECO:0000256" key="3">
    <source>
        <dbReference type="ARBA" id="ARBA00022989"/>
    </source>
</evidence>
<evidence type="ECO:0000313" key="8">
    <source>
        <dbReference type="EMBL" id="KAF7719917.1"/>
    </source>
</evidence>
<evidence type="ECO:0000256" key="2">
    <source>
        <dbReference type="ARBA" id="ARBA00022692"/>
    </source>
</evidence>
<keyword evidence="4 6" id="KW-0472">Membrane</keyword>
<feature type="signal peptide" evidence="7">
    <location>
        <begin position="1"/>
        <end position="30"/>
    </location>
</feature>
<feature type="chain" id="PRO_5035176115" description="Mid2 domain-containing protein" evidence="7">
    <location>
        <begin position="31"/>
        <end position="303"/>
    </location>
</feature>
<dbReference type="OrthoDB" id="5215637at2759"/>
<name>A0A8J8WAT6_9EURO</name>
<evidence type="ECO:0000256" key="5">
    <source>
        <dbReference type="SAM" id="MobiDB-lite"/>
    </source>
</evidence>
<keyword evidence="7" id="KW-0732">Signal</keyword>
<evidence type="ECO:0008006" key="10">
    <source>
        <dbReference type="Google" id="ProtNLM"/>
    </source>
</evidence>
<evidence type="ECO:0000256" key="7">
    <source>
        <dbReference type="SAM" id="SignalP"/>
    </source>
</evidence>
<evidence type="ECO:0000256" key="1">
    <source>
        <dbReference type="ARBA" id="ARBA00004167"/>
    </source>
</evidence>
<feature type="region of interest" description="Disordered" evidence="5">
    <location>
        <begin position="259"/>
        <end position="303"/>
    </location>
</feature>
<keyword evidence="3 6" id="KW-1133">Transmembrane helix</keyword>
<dbReference type="GO" id="GO:0016020">
    <property type="term" value="C:membrane"/>
    <property type="evidence" value="ECO:0007669"/>
    <property type="project" value="UniProtKB-SubCell"/>
</dbReference>
<keyword evidence="9" id="KW-1185">Reference proteome</keyword>
<organism evidence="8 9">
    <name type="scientific">Penicillium ucsense</name>
    <dbReference type="NCBI Taxonomy" id="2839758"/>
    <lineage>
        <taxon>Eukaryota</taxon>
        <taxon>Fungi</taxon>
        <taxon>Dikarya</taxon>
        <taxon>Ascomycota</taxon>
        <taxon>Pezizomycotina</taxon>
        <taxon>Eurotiomycetes</taxon>
        <taxon>Eurotiomycetidae</taxon>
        <taxon>Eurotiales</taxon>
        <taxon>Aspergillaceae</taxon>
        <taxon>Penicillium</taxon>
    </lineage>
</organism>
<dbReference type="InterPro" id="IPR051694">
    <property type="entry name" value="Immunoregulatory_rcpt-like"/>
</dbReference>
<evidence type="ECO:0000313" key="9">
    <source>
        <dbReference type="Proteomes" id="UP000631181"/>
    </source>
</evidence>
<proteinExistence type="predicted"/>
<accession>A0A8J8WAT6</accession>
<keyword evidence="2 6" id="KW-0812">Transmembrane</keyword>
<dbReference type="PANTHER" id="PTHR15549:SF30">
    <property type="entry name" value="MID2 DOMAIN-CONTAINING PROTEIN"/>
    <property type="match status" value="1"/>
</dbReference>